<dbReference type="InterPro" id="IPR036615">
    <property type="entry name" value="Mur_ligase_C_dom_sf"/>
</dbReference>
<evidence type="ECO:0000256" key="1">
    <source>
        <dbReference type="ARBA" id="ARBA00022490"/>
    </source>
</evidence>
<keyword evidence="5" id="KW-0732">Signal</keyword>
<feature type="signal peptide" evidence="5">
    <location>
        <begin position="1"/>
        <end position="25"/>
    </location>
</feature>
<sequence length="120" mass="13496">MASVQGHDFMHTMILFFLFLQVLDGQESNGFEQLIEPLKYHRCVITFGSSGTLIQKTLSENGLSIPCIRAVNLKGAVSWARRMAEHGDTIVLSPGCASFDEFRNFEHRGMFFQELAFSSC</sequence>
<organism evidence="6 7">
    <name type="scientific">Prunus avium</name>
    <name type="common">Cherry</name>
    <name type="synonym">Cerasus avium</name>
    <dbReference type="NCBI Taxonomy" id="42229"/>
    <lineage>
        <taxon>Eukaryota</taxon>
        <taxon>Viridiplantae</taxon>
        <taxon>Streptophyta</taxon>
        <taxon>Embryophyta</taxon>
        <taxon>Tracheophyta</taxon>
        <taxon>Spermatophyta</taxon>
        <taxon>Magnoliopsida</taxon>
        <taxon>eudicotyledons</taxon>
        <taxon>Gunneridae</taxon>
        <taxon>Pentapetalae</taxon>
        <taxon>rosids</taxon>
        <taxon>fabids</taxon>
        <taxon>Rosales</taxon>
        <taxon>Rosaceae</taxon>
        <taxon>Amygdaloideae</taxon>
        <taxon>Amygdaleae</taxon>
        <taxon>Prunus</taxon>
    </lineage>
</organism>
<dbReference type="AlphaFoldDB" id="A0A6P5RGT3"/>
<dbReference type="InterPro" id="IPR005762">
    <property type="entry name" value="MurD"/>
</dbReference>
<dbReference type="PANTHER" id="PTHR43692:SF1">
    <property type="entry name" value="UDP-N-ACETYLMURAMOYLALANINE--D-GLUTAMATE LIGASE"/>
    <property type="match status" value="1"/>
</dbReference>
<evidence type="ECO:0000313" key="7">
    <source>
        <dbReference type="RefSeq" id="XP_021804065.1"/>
    </source>
</evidence>
<dbReference type="Gene3D" id="3.90.190.20">
    <property type="entry name" value="Mur ligase, C-terminal domain"/>
    <property type="match status" value="1"/>
</dbReference>
<keyword evidence="6" id="KW-1185">Reference proteome</keyword>
<protein>
    <submittedName>
        <fullName evidence="7">Uncharacterized protein LOC110748386</fullName>
    </submittedName>
</protein>
<dbReference type="GO" id="GO:0008764">
    <property type="term" value="F:UDP-N-acetylmuramoylalanine-D-glutamate ligase activity"/>
    <property type="evidence" value="ECO:0007669"/>
    <property type="project" value="InterPro"/>
</dbReference>
<evidence type="ECO:0000256" key="3">
    <source>
        <dbReference type="ARBA" id="ARBA00022741"/>
    </source>
</evidence>
<dbReference type="GO" id="GO:0005737">
    <property type="term" value="C:cytoplasm"/>
    <property type="evidence" value="ECO:0007669"/>
    <property type="project" value="InterPro"/>
</dbReference>
<proteinExistence type="predicted"/>
<keyword evidence="1" id="KW-0963">Cytoplasm</keyword>
<dbReference type="SUPFAM" id="SSF53244">
    <property type="entry name" value="MurD-like peptide ligases, peptide-binding domain"/>
    <property type="match status" value="1"/>
</dbReference>
<dbReference type="GO" id="GO:0008360">
    <property type="term" value="P:regulation of cell shape"/>
    <property type="evidence" value="ECO:0007669"/>
    <property type="project" value="InterPro"/>
</dbReference>
<dbReference type="KEGG" id="pavi:110748386"/>
<dbReference type="Proteomes" id="UP000515124">
    <property type="component" value="Unplaced"/>
</dbReference>
<dbReference type="PANTHER" id="PTHR43692">
    <property type="entry name" value="UDP-N-ACETYLMURAMOYLALANINE--D-GLUTAMATE LIGASE"/>
    <property type="match status" value="1"/>
</dbReference>
<keyword evidence="4" id="KW-0067">ATP-binding</keyword>
<dbReference type="GeneID" id="110748386"/>
<accession>A0A6P5RGT3</accession>
<dbReference type="GO" id="GO:0005524">
    <property type="term" value="F:ATP binding"/>
    <property type="evidence" value="ECO:0007669"/>
    <property type="project" value="UniProtKB-KW"/>
</dbReference>
<keyword evidence="3" id="KW-0547">Nucleotide-binding</keyword>
<feature type="chain" id="PRO_5027724423" evidence="5">
    <location>
        <begin position="26"/>
        <end position="120"/>
    </location>
</feature>
<evidence type="ECO:0000313" key="6">
    <source>
        <dbReference type="Proteomes" id="UP000515124"/>
    </source>
</evidence>
<evidence type="ECO:0000256" key="2">
    <source>
        <dbReference type="ARBA" id="ARBA00022598"/>
    </source>
</evidence>
<gene>
    <name evidence="7" type="primary">LOC110748386</name>
</gene>
<reference evidence="7" key="1">
    <citation type="submission" date="2025-08" db="UniProtKB">
        <authorList>
            <consortium name="RefSeq"/>
        </authorList>
    </citation>
    <scope>IDENTIFICATION</scope>
</reference>
<evidence type="ECO:0000256" key="5">
    <source>
        <dbReference type="SAM" id="SignalP"/>
    </source>
</evidence>
<evidence type="ECO:0000256" key="4">
    <source>
        <dbReference type="ARBA" id="ARBA00022840"/>
    </source>
</evidence>
<keyword evidence="2" id="KW-0436">Ligase</keyword>
<name>A0A6P5RGT3_PRUAV</name>
<dbReference type="RefSeq" id="XP_021804065.1">
    <property type="nucleotide sequence ID" value="XM_021948373.1"/>
</dbReference>
<dbReference type="GO" id="GO:0051301">
    <property type="term" value="P:cell division"/>
    <property type="evidence" value="ECO:0007669"/>
    <property type="project" value="InterPro"/>
</dbReference>